<evidence type="ECO:0000256" key="1">
    <source>
        <dbReference type="ARBA" id="ARBA00009250"/>
    </source>
</evidence>
<dbReference type="InterPro" id="IPR015943">
    <property type="entry name" value="WD40/YVTN_repeat-like_dom_sf"/>
</dbReference>
<dbReference type="Gene3D" id="1.10.150.780">
    <property type="entry name" value="Vps16, C-terminal region"/>
    <property type="match status" value="1"/>
</dbReference>
<dbReference type="Gene3D" id="2.130.10.10">
    <property type="entry name" value="YVTN repeat-like/Quinoprotein amine dehydrogenase"/>
    <property type="match status" value="1"/>
</dbReference>
<dbReference type="GO" id="GO:0030897">
    <property type="term" value="C:HOPS complex"/>
    <property type="evidence" value="ECO:0007669"/>
    <property type="project" value="TreeGrafter"/>
</dbReference>
<dbReference type="Proteomes" id="UP001324427">
    <property type="component" value="Unassembled WGS sequence"/>
</dbReference>
<dbReference type="InterPro" id="IPR038132">
    <property type="entry name" value="Vps16_C_sf"/>
</dbReference>
<sequence length="823" mass="92507">MSKPTADWERVGDHFYRKTQIYTSVFDPDLELENYVVTGAPYSGAVALYRGEDKIYAYRSSQAVKPSVDIYSCAGKLIRQIPWDRGTIKAVGWSEDERLLVVTDDGTVRSYADLQGDFTPFTIGHGAEEHGVLSCKFWANGFVALLGNNSLVAVARYDEPRPQLLASAPPGEVVAWTVIPPEQTSSRSVEVLLAIGKTVYVVDAAECEDRGLEAGPFRHISSSPNGKFIALYTDDGKVWVIGSDFQERFSEYESKVKTPPKDLQWCGNNAVVMAWEDEIHLIGSNGAASKFFYESFVHLSPDIDGIRIITGDVCEFLQKVPDPSKDVFRLGSTEPAAVLLDAIDQLEKKSPKADDNIQLIRPNLDEAVDVCVRAAGQEYSIHWQKQLLKAASFGKSVLDLYNSDDFVDMTEALRVLNAVRFYEIGLPLSYEQYIRLTPERLVQRLVNRQEYLLALKISEYLHLPVDKIYVHWARQKVRSSRTDEDSICDEIVRKLKGKRGISFEEVAHAAYDEGRGKLATKLLEFEPRAGKQVPLLLNVGEESIALDKALESGDTDLVFYVLLSLKKKIPLSSFFRTINSRPVATAIVESSAIDQDQELLKDLYYQDDRRLEGSNLLLYEALSAPDIGPATDKLKMAAKLLRDSKEYAPQVAALEDAQKLLRFQEAFEKDLTERFVGLSVNETMSKLIKMGNLKRAAKVQTEFKVVDKTYWWVRLRALVSRRDWRELEELGKGRKSPIGWEPFFNDILGAGNTKLASLFIPKCTTLTVPERIEMWVKCGMVAKAGEEALKAKDRNALEELRAQASAGQQLELDRMIAQLQRGR</sequence>
<keyword evidence="2" id="KW-0813">Transport</keyword>
<gene>
    <name evidence="5" type="ORF">LTR36_002088</name>
</gene>
<dbReference type="InterPro" id="IPR006925">
    <property type="entry name" value="Vps16_C"/>
</dbReference>
<evidence type="ECO:0000256" key="2">
    <source>
        <dbReference type="PIRNR" id="PIRNR007949"/>
    </source>
</evidence>
<evidence type="ECO:0000259" key="3">
    <source>
        <dbReference type="Pfam" id="PF04840"/>
    </source>
</evidence>
<dbReference type="GO" id="GO:0016197">
    <property type="term" value="P:endosomal transport"/>
    <property type="evidence" value="ECO:0007669"/>
    <property type="project" value="TreeGrafter"/>
</dbReference>
<dbReference type="EMBL" id="JAVFHQ010000015">
    <property type="protein sequence ID" value="KAK4546411.1"/>
    <property type="molecule type" value="Genomic_DNA"/>
</dbReference>
<evidence type="ECO:0000313" key="6">
    <source>
        <dbReference type="Proteomes" id="UP001324427"/>
    </source>
</evidence>
<keyword evidence="6" id="KW-1185">Reference proteome</keyword>
<dbReference type="Pfam" id="PF04841">
    <property type="entry name" value="Vps16_N"/>
    <property type="match status" value="1"/>
</dbReference>
<feature type="domain" description="Vps16 C-terminal" evidence="3">
    <location>
        <begin position="501"/>
        <end position="805"/>
    </location>
</feature>
<dbReference type="PANTHER" id="PTHR12811:SF0">
    <property type="entry name" value="VACUOLAR PROTEIN SORTING-ASSOCIATED PROTEIN 16 HOMOLOG"/>
    <property type="match status" value="1"/>
</dbReference>
<keyword evidence="2" id="KW-0653">Protein transport</keyword>
<dbReference type="InterPro" id="IPR036322">
    <property type="entry name" value="WD40_repeat_dom_sf"/>
</dbReference>
<dbReference type="Pfam" id="PF04840">
    <property type="entry name" value="Vps16_C"/>
    <property type="match status" value="1"/>
</dbReference>
<protein>
    <recommendedName>
        <fullName evidence="2">Probable vacuolar protein sorting-associated protein 16 homolog</fullName>
    </recommendedName>
</protein>
<organism evidence="5 6">
    <name type="scientific">Oleoguttula mirabilis</name>
    <dbReference type="NCBI Taxonomy" id="1507867"/>
    <lineage>
        <taxon>Eukaryota</taxon>
        <taxon>Fungi</taxon>
        <taxon>Dikarya</taxon>
        <taxon>Ascomycota</taxon>
        <taxon>Pezizomycotina</taxon>
        <taxon>Dothideomycetes</taxon>
        <taxon>Dothideomycetidae</taxon>
        <taxon>Mycosphaerellales</taxon>
        <taxon>Teratosphaeriaceae</taxon>
        <taxon>Oleoguttula</taxon>
    </lineage>
</organism>
<dbReference type="GO" id="GO:0003779">
    <property type="term" value="F:actin binding"/>
    <property type="evidence" value="ECO:0007669"/>
    <property type="project" value="TreeGrafter"/>
</dbReference>
<dbReference type="AlphaFoldDB" id="A0AAV9JLM0"/>
<comment type="caution">
    <text evidence="5">The sequence shown here is derived from an EMBL/GenBank/DDBJ whole genome shotgun (WGS) entry which is preliminary data.</text>
</comment>
<name>A0AAV9JLM0_9PEZI</name>
<dbReference type="InterPro" id="IPR006926">
    <property type="entry name" value="Vps16_N"/>
</dbReference>
<comment type="function">
    <text evidence="2">Essential for vacuolar protein sorting. Required for vacuole biogenesis, stability and to maintain vacuole morphology.</text>
</comment>
<evidence type="ECO:0000313" key="5">
    <source>
        <dbReference type="EMBL" id="KAK4546411.1"/>
    </source>
</evidence>
<dbReference type="PIRSF" id="PIRSF007949">
    <property type="entry name" value="VPS16"/>
    <property type="match status" value="1"/>
</dbReference>
<dbReference type="FunFam" id="2.130.10.10:FF:000635">
    <property type="entry name" value="Probable vacuolar protein sorting-associated protein 16 homolog"/>
    <property type="match status" value="1"/>
</dbReference>
<comment type="similarity">
    <text evidence="1 2">Belongs to the VPS16 family.</text>
</comment>
<proteinExistence type="inferred from homology"/>
<feature type="domain" description="Vps16 N-terminal" evidence="4">
    <location>
        <begin position="4"/>
        <end position="408"/>
    </location>
</feature>
<dbReference type="InterPro" id="IPR016534">
    <property type="entry name" value="VPS16"/>
</dbReference>
<reference evidence="5 6" key="1">
    <citation type="submission" date="2021-11" db="EMBL/GenBank/DDBJ databases">
        <title>Black yeast isolated from Biological Soil Crust.</title>
        <authorList>
            <person name="Kurbessoian T."/>
        </authorList>
    </citation>
    <scope>NUCLEOTIDE SEQUENCE [LARGE SCALE GENOMIC DNA]</scope>
    <source>
        <strain evidence="5 6">CCFEE 5522</strain>
    </source>
</reference>
<dbReference type="GO" id="GO:0006886">
    <property type="term" value="P:intracellular protein transport"/>
    <property type="evidence" value="ECO:0007669"/>
    <property type="project" value="InterPro"/>
</dbReference>
<dbReference type="SUPFAM" id="SSF50978">
    <property type="entry name" value="WD40 repeat-like"/>
    <property type="match status" value="1"/>
</dbReference>
<evidence type="ECO:0000259" key="4">
    <source>
        <dbReference type="Pfam" id="PF04841"/>
    </source>
</evidence>
<dbReference type="PANTHER" id="PTHR12811">
    <property type="entry name" value="VACUOLAR PROTEIN SORTING VPS16"/>
    <property type="match status" value="1"/>
</dbReference>
<dbReference type="GO" id="GO:0005768">
    <property type="term" value="C:endosome"/>
    <property type="evidence" value="ECO:0007669"/>
    <property type="project" value="UniProtKB-ARBA"/>
</dbReference>
<dbReference type="GO" id="GO:0042144">
    <property type="term" value="P:vacuole fusion, non-autophagic"/>
    <property type="evidence" value="ECO:0007669"/>
    <property type="project" value="TreeGrafter"/>
</dbReference>
<accession>A0AAV9JLM0</accession>